<feature type="region of interest" description="Disordered" evidence="1">
    <location>
        <begin position="371"/>
        <end position="390"/>
    </location>
</feature>
<dbReference type="EMBL" id="JADBEK010000001">
    <property type="protein sequence ID" value="MBE1587789.1"/>
    <property type="molecule type" value="Genomic_DNA"/>
</dbReference>
<keyword evidence="2" id="KW-0472">Membrane</keyword>
<keyword evidence="2" id="KW-0812">Transmembrane</keyword>
<keyword evidence="4" id="KW-1185">Reference proteome</keyword>
<evidence type="ECO:0000256" key="2">
    <source>
        <dbReference type="SAM" id="Phobius"/>
    </source>
</evidence>
<keyword evidence="2" id="KW-1133">Transmembrane helix</keyword>
<evidence type="ECO:0000313" key="3">
    <source>
        <dbReference type="EMBL" id="MBE1587789.1"/>
    </source>
</evidence>
<evidence type="ECO:0000313" key="4">
    <source>
        <dbReference type="Proteomes" id="UP000633509"/>
    </source>
</evidence>
<comment type="caution">
    <text evidence="3">The sequence shown here is derived from an EMBL/GenBank/DDBJ whole genome shotgun (WGS) entry which is preliminary data.</text>
</comment>
<sequence length="390" mass="42266">MDELSLLARALPDAPPPSAEVVEKARLRLAAAQRKPVRPGRANRRGLAWGWTLGAAATTIAVVMAVVTLVSNVTAVPAPVLAPARGNDALLRLADQIARLPDERGDYWRRPLLNNWLTRVQAGGETFNVLSSSRIDLWQPRDPGDPVQAEQWQQFVRPATEADERAWRAAGSPDTVQRVCTPGTRAGDCAKVRLRSKPSQCVYTRAAEPGGVLGDSRLGELTLADLAALPGDAEQLREKLRTYWKTRKDSQPKGSFEEFLATSSALLELPVKPSVRAAALRLLAGLPTTKVRGSITDPLGRAGIEVTFIKSEGFTAEFGTDDEVAQRYTTILDPHTGTVLAANVGIAVESTEGLAKGTFMDYQAWAPEAGWTSERPERPRGCRLSDRPLP</sequence>
<proteinExistence type="predicted"/>
<evidence type="ECO:0000256" key="1">
    <source>
        <dbReference type="SAM" id="MobiDB-lite"/>
    </source>
</evidence>
<dbReference type="InterPro" id="IPR047789">
    <property type="entry name" value="CU044_5270-like"/>
</dbReference>
<feature type="compositionally biased region" description="Basic and acidic residues" evidence="1">
    <location>
        <begin position="374"/>
        <end position="390"/>
    </location>
</feature>
<accession>A0ABR9M4J7</accession>
<gene>
    <name evidence="3" type="ORF">H4W80_006047</name>
</gene>
<evidence type="ECO:0008006" key="5">
    <source>
        <dbReference type="Google" id="ProtNLM"/>
    </source>
</evidence>
<feature type="transmembrane region" description="Helical" evidence="2">
    <location>
        <begin position="48"/>
        <end position="70"/>
    </location>
</feature>
<reference evidence="3 4" key="1">
    <citation type="submission" date="2020-10" db="EMBL/GenBank/DDBJ databases">
        <title>Sequencing the genomes of 1000 actinobacteria strains.</title>
        <authorList>
            <person name="Klenk H.-P."/>
        </authorList>
    </citation>
    <scope>NUCLEOTIDE SEQUENCE [LARGE SCALE GENOMIC DNA]</scope>
    <source>
        <strain evidence="3 4">DSM 43173</strain>
    </source>
</reference>
<protein>
    <recommendedName>
        <fullName evidence="5">CU044_5270 family protein</fullName>
    </recommendedName>
</protein>
<organism evidence="3 4">
    <name type="scientific">Nonomuraea angiospora</name>
    <dbReference type="NCBI Taxonomy" id="46172"/>
    <lineage>
        <taxon>Bacteria</taxon>
        <taxon>Bacillati</taxon>
        <taxon>Actinomycetota</taxon>
        <taxon>Actinomycetes</taxon>
        <taxon>Streptosporangiales</taxon>
        <taxon>Streptosporangiaceae</taxon>
        <taxon>Nonomuraea</taxon>
    </lineage>
</organism>
<dbReference type="Proteomes" id="UP000633509">
    <property type="component" value="Unassembled WGS sequence"/>
</dbReference>
<dbReference type="RefSeq" id="WP_192788117.1">
    <property type="nucleotide sequence ID" value="NZ_JADBEK010000001.1"/>
</dbReference>
<name>A0ABR9M4J7_9ACTN</name>
<dbReference type="NCBIfam" id="NF038083">
    <property type="entry name" value="CU044_5270_fam"/>
    <property type="match status" value="1"/>
</dbReference>